<dbReference type="Proteomes" id="UP000269208">
    <property type="component" value="Chromosome"/>
</dbReference>
<dbReference type="GO" id="GO:0033748">
    <property type="term" value="F:hydrogenase (acceptor) activity"/>
    <property type="evidence" value="ECO:0007669"/>
    <property type="project" value="UniProtKB-EC"/>
</dbReference>
<dbReference type="InterPro" id="IPR050867">
    <property type="entry name" value="NiFe/NiFeSe_hydrgnase_LSU"/>
</dbReference>
<reference evidence="3 4" key="1">
    <citation type="submission" date="2018-12" db="EMBL/GenBank/DDBJ databases">
        <authorList>
            <consortium name="Pathogen Informatics"/>
        </authorList>
    </citation>
    <scope>NUCLEOTIDE SEQUENCE [LARGE SCALE GENOMIC DNA]</scope>
    <source>
        <strain evidence="3 4">NCTC6754</strain>
    </source>
</reference>
<gene>
    <name evidence="3" type="primary">hyaB_3</name>
    <name evidence="3" type="ORF">NCTC6754_05501</name>
</gene>
<keyword evidence="2" id="KW-0460">Magnesium</keyword>
<dbReference type="EMBL" id="LR134190">
    <property type="protein sequence ID" value="VEB58611.1"/>
    <property type="molecule type" value="Genomic_DNA"/>
</dbReference>
<comment type="cofactor">
    <cofactor evidence="2">
        <name>Ni(2+)</name>
        <dbReference type="ChEBI" id="CHEBI:49786"/>
    </cofactor>
</comment>
<evidence type="ECO:0000313" key="4">
    <source>
        <dbReference type="Proteomes" id="UP000269208"/>
    </source>
</evidence>
<name>A0A447U1X1_SALET</name>
<feature type="binding site" evidence="2">
    <location>
        <position position="57"/>
    </location>
    <ligand>
        <name>Mg(2+)</name>
        <dbReference type="ChEBI" id="CHEBI:18420"/>
    </ligand>
</feature>
<dbReference type="SUPFAM" id="SSF56762">
    <property type="entry name" value="HydB/Nqo4-like"/>
    <property type="match status" value="1"/>
</dbReference>
<dbReference type="InterPro" id="IPR029014">
    <property type="entry name" value="NiFe-Hase_large"/>
</dbReference>
<comment type="subunit">
    <text evidence="1">Heterodimer of a large and a small subunit.</text>
</comment>
<dbReference type="EC" id="1.12.99.6" evidence="3"/>
<accession>A0A447U1X1</accession>
<dbReference type="PANTHER" id="PTHR42958:SF3">
    <property type="entry name" value="HYDROGENASE-1 LARGE CHAIN"/>
    <property type="match status" value="1"/>
</dbReference>
<proteinExistence type="predicted"/>
<keyword evidence="2" id="KW-0533">Nickel</keyword>
<dbReference type="GO" id="GO:0016151">
    <property type="term" value="F:nickel cation binding"/>
    <property type="evidence" value="ECO:0007669"/>
    <property type="project" value="InterPro"/>
</dbReference>
<keyword evidence="2" id="KW-0479">Metal-binding</keyword>
<evidence type="ECO:0000313" key="3">
    <source>
        <dbReference type="EMBL" id="VEB58611.1"/>
    </source>
</evidence>
<protein>
    <submittedName>
        <fullName evidence="3">Hydrogenase-1 large chain</fullName>
        <ecNumber evidence="3">1.12.99.6</ecNumber>
    </submittedName>
</protein>
<feature type="binding site" evidence="2">
    <location>
        <position position="76"/>
    </location>
    <ligand>
        <name>Ni(2+)</name>
        <dbReference type="ChEBI" id="CHEBI:49786"/>
    </ligand>
</feature>
<evidence type="ECO:0000256" key="2">
    <source>
        <dbReference type="PIRSR" id="PIRSR601501-1"/>
    </source>
</evidence>
<sequence>MSNQYQTQGYTVNDAGRRLIVDPITRIEGHMRCEVNIDEQNVITNAVSCGTMFRGLEIILQGRDPRDAWAFVERICGVMYRGTLLWHRCTLSKMRFGIQVPDNANIIRNIMLATLWCHDHLVHFYQLAGMDWIDVLNALKADPRATSQLAQSLSAWPMSSPGYFFDVQNRLKKFVDGGQLGIFRNGYWGTSTVQIVARG</sequence>
<dbReference type="InterPro" id="IPR001501">
    <property type="entry name" value="Ni-dep_hyd_lsu"/>
</dbReference>
<keyword evidence="3" id="KW-0560">Oxidoreductase</keyword>
<dbReference type="Pfam" id="PF00374">
    <property type="entry name" value="NiFeSe_Hases"/>
    <property type="match status" value="1"/>
</dbReference>
<dbReference type="AlphaFoldDB" id="A0A447U1X1"/>
<dbReference type="Gene3D" id="1.10.645.10">
    <property type="entry name" value="Cytochrome-c3 Hydrogenase, chain B"/>
    <property type="match status" value="1"/>
</dbReference>
<evidence type="ECO:0000256" key="1">
    <source>
        <dbReference type="ARBA" id="ARBA00011771"/>
    </source>
</evidence>
<dbReference type="PANTHER" id="PTHR42958">
    <property type="entry name" value="HYDROGENASE-2 LARGE CHAIN"/>
    <property type="match status" value="1"/>
</dbReference>
<organism evidence="3 4">
    <name type="scientific">Salmonella enterica I</name>
    <dbReference type="NCBI Taxonomy" id="59201"/>
    <lineage>
        <taxon>Bacteria</taxon>
        <taxon>Pseudomonadati</taxon>
        <taxon>Pseudomonadota</taxon>
        <taxon>Gammaproteobacteria</taxon>
        <taxon>Enterobacterales</taxon>
        <taxon>Enterobacteriaceae</taxon>
        <taxon>Salmonella</taxon>
    </lineage>
</organism>